<dbReference type="InterPro" id="IPR018935">
    <property type="entry name" value="RIO_kinase_CS"/>
</dbReference>
<feature type="compositionally biased region" description="Acidic residues" evidence="15">
    <location>
        <begin position="328"/>
        <end position="345"/>
    </location>
</feature>
<gene>
    <name evidence="17" type="ORF">AMAG_03846</name>
</gene>
<dbReference type="EMBL" id="GG745334">
    <property type="protein sequence ID" value="KNE59588.1"/>
    <property type="molecule type" value="Genomic_DNA"/>
</dbReference>
<dbReference type="SUPFAM" id="SSF46785">
    <property type="entry name" value="Winged helix' DNA-binding domain"/>
    <property type="match status" value="1"/>
</dbReference>
<dbReference type="Proteomes" id="UP000054350">
    <property type="component" value="Unassembled WGS sequence"/>
</dbReference>
<keyword evidence="6" id="KW-0479">Metal-binding</keyword>
<dbReference type="GO" id="GO:0005829">
    <property type="term" value="C:cytosol"/>
    <property type="evidence" value="ECO:0007669"/>
    <property type="project" value="TreeGrafter"/>
</dbReference>
<feature type="compositionally biased region" description="Polar residues" evidence="15">
    <location>
        <begin position="427"/>
        <end position="436"/>
    </location>
</feature>
<evidence type="ECO:0000256" key="1">
    <source>
        <dbReference type="ARBA" id="ARBA00001946"/>
    </source>
</evidence>
<dbReference type="GO" id="GO:0030490">
    <property type="term" value="P:maturation of SSU-rRNA"/>
    <property type="evidence" value="ECO:0007669"/>
    <property type="project" value="TreeGrafter"/>
</dbReference>
<feature type="domain" description="RIO kinase" evidence="16">
    <location>
        <begin position="65"/>
        <end position="296"/>
    </location>
</feature>
<evidence type="ECO:0000256" key="4">
    <source>
        <dbReference type="ARBA" id="ARBA00022527"/>
    </source>
</evidence>
<dbReference type="PANTHER" id="PTHR45852">
    <property type="entry name" value="SER/THR-PROTEIN KINASE RIO2"/>
    <property type="match status" value="1"/>
</dbReference>
<dbReference type="AlphaFoldDB" id="A0A0L0SAJ2"/>
<accession>A0A0L0SAJ2</accession>
<keyword evidence="7" id="KW-0547">Nucleotide-binding</keyword>
<dbReference type="InterPro" id="IPR036390">
    <property type="entry name" value="WH_DNA-bd_sf"/>
</dbReference>
<reference evidence="18" key="2">
    <citation type="submission" date="2009-11" db="EMBL/GenBank/DDBJ databases">
        <title>The Genome Sequence of Allomyces macrogynus strain ATCC 38327.</title>
        <authorList>
            <consortium name="The Broad Institute Genome Sequencing Platform"/>
            <person name="Russ C."/>
            <person name="Cuomo C."/>
            <person name="Shea T."/>
            <person name="Young S.K."/>
            <person name="Zeng Q."/>
            <person name="Koehrsen M."/>
            <person name="Haas B."/>
            <person name="Borodovsky M."/>
            <person name="Guigo R."/>
            <person name="Alvarado L."/>
            <person name="Berlin A."/>
            <person name="Borenstein D."/>
            <person name="Chen Z."/>
            <person name="Engels R."/>
            <person name="Freedman E."/>
            <person name="Gellesch M."/>
            <person name="Goldberg J."/>
            <person name="Griggs A."/>
            <person name="Gujja S."/>
            <person name="Heiman D."/>
            <person name="Hepburn T."/>
            <person name="Howarth C."/>
            <person name="Jen D."/>
            <person name="Larson L."/>
            <person name="Lewis B."/>
            <person name="Mehta T."/>
            <person name="Park D."/>
            <person name="Pearson M."/>
            <person name="Roberts A."/>
            <person name="Saif S."/>
            <person name="Shenoy N."/>
            <person name="Sisk P."/>
            <person name="Stolte C."/>
            <person name="Sykes S."/>
            <person name="Walk T."/>
            <person name="White J."/>
            <person name="Yandava C."/>
            <person name="Burger G."/>
            <person name="Gray M.W."/>
            <person name="Holland P.W.H."/>
            <person name="King N."/>
            <person name="Lang F.B.F."/>
            <person name="Roger A.J."/>
            <person name="Ruiz-Trillo I."/>
            <person name="Lander E."/>
            <person name="Nusbaum C."/>
        </authorList>
    </citation>
    <scope>NUCLEOTIDE SEQUENCE [LARGE SCALE GENOMIC DNA]</scope>
    <source>
        <strain evidence="18">ATCC 38327</strain>
    </source>
</reference>
<dbReference type="InterPro" id="IPR036388">
    <property type="entry name" value="WH-like_DNA-bd_sf"/>
</dbReference>
<evidence type="ECO:0000256" key="11">
    <source>
        <dbReference type="ARBA" id="ARBA00047899"/>
    </source>
</evidence>
<dbReference type="InterPro" id="IPR030484">
    <property type="entry name" value="Rio2"/>
</dbReference>
<dbReference type="GO" id="GO:0030688">
    <property type="term" value="C:preribosome, small subunit precursor"/>
    <property type="evidence" value="ECO:0007669"/>
    <property type="project" value="TreeGrafter"/>
</dbReference>
<keyword evidence="10" id="KW-0460">Magnesium</keyword>
<dbReference type="STRING" id="578462.A0A0L0SAJ2"/>
<dbReference type="OrthoDB" id="10258631at2759"/>
<sequence>MKLDAKLLRYLSSEEFRVLTAVEMGSKNHEVVPTPLIAQIAKLKSGGAHKVLGELAKHNLVARVQNAKYDGYRLTYGGYDYLALHTFAVRGSIHSVGNQIGVGKESDIYIVADDDGVQHVLKIHRLGRTSFRAVKSKRDYLESRKSASWMYMSRLAATKEYAFMRALHEHGFPVPTPIDQNRHCVAMSLVDGVPLTHVAEVADVGQLYADLMALLLRLAAHGLVHGDFNEFNLLVREVDQKPVLIDFPQMISTNHPNAKEQFDRDVECVKTYFRRRYNFDATWWPEFDRDVARTVDLDAAVSASGACKLTKRQQRELEQFLLEKRAEDDGEGEVDEDESESEAESEELRGESEPTSADSSAEVEQIGATLQRIHLDQAARLGNSGPASDLDDAASGASDDEEDEEAADQLEEINNKQFRAFRDTKGTLEQSTTSSRAPRMIKATKTLTPEDIKRRVAAAQGKSTKGSKQNLNKTRNRKEKAVKESIRYGKTDYE</sequence>
<dbReference type="FunFam" id="3.30.200.20:FF:000052">
    <property type="entry name" value="Serine/threonine-protein kinase RIO2"/>
    <property type="match status" value="1"/>
</dbReference>
<evidence type="ECO:0000256" key="13">
    <source>
        <dbReference type="ARBA" id="ARBA00068353"/>
    </source>
</evidence>
<keyword evidence="4" id="KW-0723">Serine/threonine-protein kinase</keyword>
<feature type="region of interest" description="Disordered" evidence="15">
    <location>
        <begin position="323"/>
        <end position="364"/>
    </location>
</feature>
<dbReference type="Gene3D" id="3.30.200.20">
    <property type="entry name" value="Phosphorylase Kinase, domain 1"/>
    <property type="match status" value="1"/>
</dbReference>
<evidence type="ECO:0000313" key="18">
    <source>
        <dbReference type="Proteomes" id="UP000054350"/>
    </source>
</evidence>
<dbReference type="FunFam" id="1.10.10.10:FF:000053">
    <property type="entry name" value="Serine/threonine-protein kinase RIO2"/>
    <property type="match status" value="1"/>
</dbReference>
<dbReference type="Pfam" id="PF09202">
    <property type="entry name" value="Rio2_N"/>
    <property type="match status" value="1"/>
</dbReference>
<dbReference type="GO" id="GO:0004674">
    <property type="term" value="F:protein serine/threonine kinase activity"/>
    <property type="evidence" value="ECO:0007669"/>
    <property type="project" value="UniProtKB-KW"/>
</dbReference>
<dbReference type="eggNOG" id="KOG2268">
    <property type="taxonomic scope" value="Eukaryota"/>
</dbReference>
<dbReference type="InterPro" id="IPR000687">
    <property type="entry name" value="RIO_kinase"/>
</dbReference>
<keyword evidence="8 17" id="KW-0418">Kinase</keyword>
<comment type="cofactor">
    <cofactor evidence="1">
        <name>Mg(2+)</name>
        <dbReference type="ChEBI" id="CHEBI:18420"/>
    </cofactor>
</comment>
<dbReference type="InterPro" id="IPR018934">
    <property type="entry name" value="RIO_dom"/>
</dbReference>
<evidence type="ECO:0000256" key="12">
    <source>
        <dbReference type="ARBA" id="ARBA00048679"/>
    </source>
</evidence>
<keyword evidence="9" id="KW-0067">ATP-binding</keyword>
<evidence type="ECO:0000256" key="8">
    <source>
        <dbReference type="ARBA" id="ARBA00022777"/>
    </source>
</evidence>
<evidence type="ECO:0000259" key="16">
    <source>
        <dbReference type="SMART" id="SM00090"/>
    </source>
</evidence>
<keyword evidence="18" id="KW-1185">Reference proteome</keyword>
<comment type="similarity">
    <text evidence="2">Belongs to the protein kinase superfamily. RIO-type Ser/Thr kinase family.</text>
</comment>
<feature type="compositionally biased region" description="Acidic residues" evidence="15">
    <location>
        <begin position="398"/>
        <end position="411"/>
    </location>
</feature>
<dbReference type="InterPro" id="IPR015285">
    <property type="entry name" value="RIO2_wHTH_N"/>
</dbReference>
<evidence type="ECO:0000256" key="3">
    <source>
        <dbReference type="ARBA" id="ARBA00012513"/>
    </source>
</evidence>
<organism evidence="17 18">
    <name type="scientific">Allomyces macrogynus (strain ATCC 38327)</name>
    <name type="common">Allomyces javanicus var. macrogynus</name>
    <dbReference type="NCBI Taxonomy" id="578462"/>
    <lineage>
        <taxon>Eukaryota</taxon>
        <taxon>Fungi</taxon>
        <taxon>Fungi incertae sedis</taxon>
        <taxon>Blastocladiomycota</taxon>
        <taxon>Blastocladiomycetes</taxon>
        <taxon>Blastocladiales</taxon>
        <taxon>Blastocladiaceae</taxon>
        <taxon>Allomyces</taxon>
    </lineage>
</organism>
<dbReference type="Gene3D" id="1.10.10.10">
    <property type="entry name" value="Winged helix-like DNA-binding domain superfamily/Winged helix DNA-binding domain"/>
    <property type="match status" value="1"/>
</dbReference>
<evidence type="ECO:0000256" key="10">
    <source>
        <dbReference type="ARBA" id="ARBA00022842"/>
    </source>
</evidence>
<comment type="catalytic activity">
    <reaction evidence="11">
        <text>L-threonyl-[protein] + ATP = O-phospho-L-threonyl-[protein] + ADP + H(+)</text>
        <dbReference type="Rhea" id="RHEA:46608"/>
        <dbReference type="Rhea" id="RHEA-COMP:11060"/>
        <dbReference type="Rhea" id="RHEA-COMP:11605"/>
        <dbReference type="ChEBI" id="CHEBI:15378"/>
        <dbReference type="ChEBI" id="CHEBI:30013"/>
        <dbReference type="ChEBI" id="CHEBI:30616"/>
        <dbReference type="ChEBI" id="CHEBI:61977"/>
        <dbReference type="ChEBI" id="CHEBI:456216"/>
        <dbReference type="EC" id="2.7.11.1"/>
    </reaction>
</comment>
<dbReference type="PANTHER" id="PTHR45852:SF1">
    <property type="entry name" value="SERINE_THREONINE-PROTEIN KINASE RIO2"/>
    <property type="match status" value="1"/>
</dbReference>
<reference evidence="17 18" key="1">
    <citation type="submission" date="2009-11" db="EMBL/GenBank/DDBJ databases">
        <title>Annotation of Allomyces macrogynus ATCC 38327.</title>
        <authorList>
            <consortium name="The Broad Institute Genome Sequencing Platform"/>
            <person name="Russ C."/>
            <person name="Cuomo C."/>
            <person name="Burger G."/>
            <person name="Gray M.W."/>
            <person name="Holland P.W.H."/>
            <person name="King N."/>
            <person name="Lang F.B.F."/>
            <person name="Roger A.J."/>
            <person name="Ruiz-Trillo I."/>
            <person name="Young S.K."/>
            <person name="Zeng Q."/>
            <person name="Gargeya S."/>
            <person name="Fitzgerald M."/>
            <person name="Haas B."/>
            <person name="Abouelleil A."/>
            <person name="Alvarado L."/>
            <person name="Arachchi H.M."/>
            <person name="Berlin A."/>
            <person name="Chapman S.B."/>
            <person name="Gearin G."/>
            <person name="Goldberg J."/>
            <person name="Griggs A."/>
            <person name="Gujja S."/>
            <person name="Hansen M."/>
            <person name="Heiman D."/>
            <person name="Howarth C."/>
            <person name="Larimer J."/>
            <person name="Lui A."/>
            <person name="MacDonald P.J.P."/>
            <person name="McCowen C."/>
            <person name="Montmayeur A."/>
            <person name="Murphy C."/>
            <person name="Neiman D."/>
            <person name="Pearson M."/>
            <person name="Priest M."/>
            <person name="Roberts A."/>
            <person name="Saif S."/>
            <person name="Shea T."/>
            <person name="Sisk P."/>
            <person name="Stolte C."/>
            <person name="Sykes S."/>
            <person name="Wortman J."/>
            <person name="Nusbaum C."/>
            <person name="Birren B."/>
        </authorList>
    </citation>
    <scope>NUCLEOTIDE SEQUENCE [LARGE SCALE GENOMIC DNA]</scope>
    <source>
        <strain evidence="17 18">ATCC 38327</strain>
    </source>
</reference>
<keyword evidence="5" id="KW-0808">Transferase</keyword>
<feature type="region of interest" description="Disordered" evidence="15">
    <location>
        <begin position="381"/>
        <end position="494"/>
    </location>
</feature>
<dbReference type="SUPFAM" id="SSF56112">
    <property type="entry name" value="Protein kinase-like (PK-like)"/>
    <property type="match status" value="1"/>
</dbReference>
<dbReference type="VEuPathDB" id="FungiDB:AMAG_03846"/>
<dbReference type="Pfam" id="PF01163">
    <property type="entry name" value="RIO1"/>
    <property type="match status" value="1"/>
</dbReference>
<dbReference type="GO" id="GO:0005524">
    <property type="term" value="F:ATP binding"/>
    <property type="evidence" value="ECO:0007669"/>
    <property type="project" value="UniProtKB-KW"/>
</dbReference>
<proteinExistence type="inferred from homology"/>
<dbReference type="PROSITE" id="PS01245">
    <property type="entry name" value="RIO1"/>
    <property type="match status" value="1"/>
</dbReference>
<protein>
    <recommendedName>
        <fullName evidence="13">Serine/threonine-protein kinase RIO2</fullName>
        <ecNumber evidence="3">2.7.11.1</ecNumber>
    </recommendedName>
    <alternativeName>
        <fullName evidence="14">Serine/threonine-protein kinase rio2</fullName>
    </alternativeName>
</protein>
<evidence type="ECO:0000256" key="15">
    <source>
        <dbReference type="SAM" id="MobiDB-lite"/>
    </source>
</evidence>
<dbReference type="GO" id="GO:0005634">
    <property type="term" value="C:nucleus"/>
    <property type="evidence" value="ECO:0007669"/>
    <property type="project" value="TreeGrafter"/>
</dbReference>
<dbReference type="Gene3D" id="1.10.510.10">
    <property type="entry name" value="Transferase(Phosphotransferase) domain 1"/>
    <property type="match status" value="1"/>
</dbReference>
<dbReference type="SMART" id="SM00090">
    <property type="entry name" value="RIO"/>
    <property type="match status" value="1"/>
</dbReference>
<comment type="catalytic activity">
    <reaction evidence="12">
        <text>L-seryl-[protein] + ATP = O-phospho-L-seryl-[protein] + ADP + H(+)</text>
        <dbReference type="Rhea" id="RHEA:17989"/>
        <dbReference type="Rhea" id="RHEA-COMP:9863"/>
        <dbReference type="Rhea" id="RHEA-COMP:11604"/>
        <dbReference type="ChEBI" id="CHEBI:15378"/>
        <dbReference type="ChEBI" id="CHEBI:29999"/>
        <dbReference type="ChEBI" id="CHEBI:30616"/>
        <dbReference type="ChEBI" id="CHEBI:83421"/>
        <dbReference type="ChEBI" id="CHEBI:456216"/>
        <dbReference type="EC" id="2.7.11.1"/>
    </reaction>
</comment>
<evidence type="ECO:0000313" key="17">
    <source>
        <dbReference type="EMBL" id="KNE59588.1"/>
    </source>
</evidence>
<dbReference type="InterPro" id="IPR011009">
    <property type="entry name" value="Kinase-like_dom_sf"/>
</dbReference>
<dbReference type="CDD" id="cd05144">
    <property type="entry name" value="RIO2_C"/>
    <property type="match status" value="1"/>
</dbReference>
<dbReference type="GO" id="GO:0046872">
    <property type="term" value="F:metal ion binding"/>
    <property type="evidence" value="ECO:0007669"/>
    <property type="project" value="UniProtKB-KW"/>
</dbReference>
<dbReference type="EC" id="2.7.11.1" evidence="3"/>
<dbReference type="OMA" id="VKEYAGW"/>
<evidence type="ECO:0000256" key="6">
    <source>
        <dbReference type="ARBA" id="ARBA00022723"/>
    </source>
</evidence>
<evidence type="ECO:0000256" key="5">
    <source>
        <dbReference type="ARBA" id="ARBA00022679"/>
    </source>
</evidence>
<evidence type="ECO:0000256" key="9">
    <source>
        <dbReference type="ARBA" id="ARBA00022840"/>
    </source>
</evidence>
<evidence type="ECO:0000256" key="2">
    <source>
        <dbReference type="ARBA" id="ARBA00009196"/>
    </source>
</evidence>
<feature type="compositionally biased region" description="Polar residues" evidence="15">
    <location>
        <begin position="461"/>
        <end position="473"/>
    </location>
</feature>
<feature type="compositionally biased region" description="Basic and acidic residues" evidence="15">
    <location>
        <begin position="479"/>
        <end position="494"/>
    </location>
</feature>
<evidence type="ECO:0000256" key="14">
    <source>
        <dbReference type="ARBA" id="ARBA00068837"/>
    </source>
</evidence>
<name>A0A0L0SAJ2_ALLM3</name>
<evidence type="ECO:0000256" key="7">
    <source>
        <dbReference type="ARBA" id="ARBA00022741"/>
    </source>
</evidence>